<dbReference type="EMBL" id="PFWZ01000199">
    <property type="protein sequence ID" value="PJA39071.1"/>
    <property type="molecule type" value="Genomic_DNA"/>
</dbReference>
<comment type="caution">
    <text evidence="1">The sequence shown here is derived from an EMBL/GenBank/DDBJ whole genome shotgun (WGS) entry which is preliminary data.</text>
</comment>
<reference evidence="2" key="1">
    <citation type="submission" date="2017-09" db="EMBL/GenBank/DDBJ databases">
        <title>Depth-based differentiation of microbial function through sediment-hosted aquifers and enrichment of novel symbionts in the deep terrestrial subsurface.</title>
        <authorList>
            <person name="Probst A.J."/>
            <person name="Ladd B."/>
            <person name="Jarett J.K."/>
            <person name="Geller-Mcgrath D.E."/>
            <person name="Sieber C.M.K."/>
            <person name="Emerson J.B."/>
            <person name="Anantharaman K."/>
            <person name="Thomas B.C."/>
            <person name="Malmstrom R."/>
            <person name="Stieglmeier M."/>
            <person name="Klingl A."/>
            <person name="Woyke T."/>
            <person name="Ryan C.M."/>
            <person name="Banfield J.F."/>
        </authorList>
    </citation>
    <scope>NUCLEOTIDE SEQUENCE [LARGE SCALE GENOMIC DNA]</scope>
</reference>
<feature type="non-terminal residue" evidence="1">
    <location>
        <position position="1"/>
    </location>
</feature>
<proteinExistence type="predicted"/>
<gene>
    <name evidence="1" type="ORF">CO179_05945</name>
</gene>
<organism evidence="1 2">
    <name type="scientific">candidate division WWE3 bacterium CG_4_9_14_3_um_filter_39_7</name>
    <dbReference type="NCBI Taxonomy" id="1975080"/>
    <lineage>
        <taxon>Bacteria</taxon>
        <taxon>Katanobacteria</taxon>
    </lineage>
</organism>
<protein>
    <submittedName>
        <fullName evidence="1">Uncharacterized protein</fullName>
    </submittedName>
</protein>
<evidence type="ECO:0000313" key="1">
    <source>
        <dbReference type="EMBL" id="PJA39071.1"/>
    </source>
</evidence>
<name>A0A2M7WZM5_UNCKA</name>
<evidence type="ECO:0000313" key="2">
    <source>
        <dbReference type="Proteomes" id="UP000231195"/>
    </source>
</evidence>
<dbReference type="AlphaFoldDB" id="A0A2M7WZM5"/>
<sequence>VVVKSTIVTAKSKVFITPRTSTDKTIAVTSIKANESFMVELGSASATDIVVDYLIVGVE</sequence>
<dbReference type="Proteomes" id="UP000231195">
    <property type="component" value="Unassembled WGS sequence"/>
</dbReference>
<accession>A0A2M7WZM5</accession>